<dbReference type="RefSeq" id="WP_338893065.1">
    <property type="nucleotide sequence ID" value="NZ_CP147846.1"/>
</dbReference>
<dbReference type="PANTHER" id="PTHR33744:SF17">
    <property type="entry name" value="CONSERVED PROTEIN"/>
    <property type="match status" value="1"/>
</dbReference>
<evidence type="ECO:0000259" key="1">
    <source>
        <dbReference type="Pfam" id="PF07905"/>
    </source>
</evidence>
<dbReference type="PANTHER" id="PTHR33744">
    <property type="entry name" value="CARBOHYDRATE DIACID REGULATOR"/>
    <property type="match status" value="1"/>
</dbReference>
<evidence type="ECO:0000259" key="2">
    <source>
        <dbReference type="Pfam" id="PF13556"/>
    </source>
</evidence>
<reference evidence="3 4" key="1">
    <citation type="submission" date="2024-03" db="EMBL/GenBank/DDBJ databases">
        <title>Natural products discovery in diverse microorganisms through a two-stage MS feature dereplication strategy.</title>
        <authorList>
            <person name="Zhang R."/>
        </authorList>
    </citation>
    <scope>NUCLEOTIDE SEQUENCE [LARGE SCALE GENOMIC DNA]</scope>
    <source>
        <strain evidence="3 4">18930</strain>
    </source>
</reference>
<feature type="domain" description="Purine catabolism PurC-like" evidence="1">
    <location>
        <begin position="5"/>
        <end position="116"/>
    </location>
</feature>
<evidence type="ECO:0000313" key="3">
    <source>
        <dbReference type="EMBL" id="WXG71334.1"/>
    </source>
</evidence>
<dbReference type="InterPro" id="IPR051448">
    <property type="entry name" value="CdaR-like_regulators"/>
</dbReference>
<dbReference type="InterPro" id="IPR012914">
    <property type="entry name" value="PucR_dom"/>
</dbReference>
<dbReference type="InterPro" id="IPR042070">
    <property type="entry name" value="PucR_C-HTH_sf"/>
</dbReference>
<proteinExistence type="predicted"/>
<dbReference type="Gene3D" id="1.10.10.2840">
    <property type="entry name" value="PucR C-terminal helix-turn-helix domain"/>
    <property type="match status" value="1"/>
</dbReference>
<protein>
    <submittedName>
        <fullName evidence="3">PucR family transcriptional regulator ligand-binding domain-containing protein</fullName>
    </submittedName>
</protein>
<evidence type="ECO:0000313" key="4">
    <source>
        <dbReference type="Proteomes" id="UP001432000"/>
    </source>
</evidence>
<keyword evidence="4" id="KW-1185">Reference proteome</keyword>
<organism evidence="3 4">
    <name type="scientific">Rhodococcus sovatensis</name>
    <dbReference type="NCBI Taxonomy" id="1805840"/>
    <lineage>
        <taxon>Bacteria</taxon>
        <taxon>Bacillati</taxon>
        <taxon>Actinomycetota</taxon>
        <taxon>Actinomycetes</taxon>
        <taxon>Mycobacteriales</taxon>
        <taxon>Nocardiaceae</taxon>
        <taxon>Rhodococcus</taxon>
    </lineage>
</organism>
<sequence>MQVKDLLDVPEFGIRLLTTDRDALDRTVRWTFTTDLPDPSRYIAGGELVITGLVWRREPGDSETFVAAVFGSGAAALAAGEGLLGHIPDDLVDACERHGLPLLAVPESVSFGDLTEFLVGRVTGDRIAALNSSLMRQRQLLTAVAEGRALDELALHTARETGMQCLIFTATGRRLVLEATPFSDADVDALTHRALSADRLPATVSLDGGREYSIFAVGASLSSRAMRWFIAAAGNFEEFSPPIADAFGQLASIAALDRARREEGRLVRREIADQAVQLLEEDWSKAETLVRLRQAGVDPDRPLVVISAAFVGRGDMNELLRTVLSDTLTSFGGRCVGGGTRGDVVGIVATKDLDIVPVLRTRLRRLAPGIGRARLAVGVSSEVTGAALEGAIHAARHAADVARASDRQVAVVAAGDLDSALSLVSTLPDRVRREYAVRVLGPVLEYDGDSGLLETLREFLAQGGSWNRTAEVLHVHLNTVRYRIKRVEELLGRDLGSTTDRLDVFLALESVGTPAT</sequence>
<name>A0ABZ2PQD7_9NOCA</name>
<dbReference type="EMBL" id="CP147846">
    <property type="protein sequence ID" value="WXG71334.1"/>
    <property type="molecule type" value="Genomic_DNA"/>
</dbReference>
<dbReference type="InterPro" id="IPR025736">
    <property type="entry name" value="PucR_C-HTH_dom"/>
</dbReference>
<feature type="domain" description="PucR C-terminal helix-turn-helix" evidence="2">
    <location>
        <begin position="452"/>
        <end position="509"/>
    </location>
</feature>
<dbReference type="Proteomes" id="UP001432000">
    <property type="component" value="Chromosome"/>
</dbReference>
<gene>
    <name evidence="3" type="ORF">WDS16_13110</name>
</gene>
<dbReference type="Pfam" id="PF13556">
    <property type="entry name" value="HTH_30"/>
    <property type="match status" value="1"/>
</dbReference>
<accession>A0ABZ2PQD7</accession>
<dbReference type="Pfam" id="PF07905">
    <property type="entry name" value="PucR"/>
    <property type="match status" value="1"/>
</dbReference>